<dbReference type="Pfam" id="PF08028">
    <property type="entry name" value="Acyl-CoA_dh_2"/>
    <property type="match status" value="1"/>
</dbReference>
<proteinExistence type="predicted"/>
<evidence type="ECO:0000259" key="2">
    <source>
        <dbReference type="Pfam" id="PF02771"/>
    </source>
</evidence>
<dbReference type="Pfam" id="PF02771">
    <property type="entry name" value="Acyl-CoA_dh_N"/>
    <property type="match status" value="1"/>
</dbReference>
<dbReference type="InterPro" id="IPR046373">
    <property type="entry name" value="Acyl-CoA_Oxase/DH_mid-dom_sf"/>
</dbReference>
<dbReference type="RefSeq" id="WP_380135889.1">
    <property type="nucleotide sequence ID" value="NZ_JBHTFY010000001.1"/>
</dbReference>
<evidence type="ECO:0000259" key="3">
    <source>
        <dbReference type="Pfam" id="PF08028"/>
    </source>
</evidence>
<feature type="domain" description="Acyl-CoA dehydrogenase C-terminal" evidence="3">
    <location>
        <begin position="233"/>
        <end position="364"/>
    </location>
</feature>
<reference evidence="5" key="1">
    <citation type="journal article" date="2019" name="Int. J. Syst. Evol. Microbiol.">
        <title>The Global Catalogue of Microorganisms (GCM) 10K type strain sequencing project: providing services to taxonomists for standard genome sequencing and annotation.</title>
        <authorList>
            <consortium name="The Broad Institute Genomics Platform"/>
            <consortium name="The Broad Institute Genome Sequencing Center for Infectious Disease"/>
            <person name="Wu L."/>
            <person name="Ma J."/>
        </authorList>
    </citation>
    <scope>NUCLEOTIDE SEQUENCE [LARGE SCALE GENOMIC DNA]</scope>
    <source>
        <strain evidence="5">JCM 17441</strain>
    </source>
</reference>
<evidence type="ECO:0000313" key="5">
    <source>
        <dbReference type="Proteomes" id="UP001500620"/>
    </source>
</evidence>
<dbReference type="InterPro" id="IPR037069">
    <property type="entry name" value="AcylCoA_DH/ox_N_sf"/>
</dbReference>
<dbReference type="PANTHER" id="PTHR43884">
    <property type="entry name" value="ACYL-COA DEHYDROGENASE"/>
    <property type="match status" value="1"/>
</dbReference>
<dbReference type="GO" id="GO:0004497">
    <property type="term" value="F:monooxygenase activity"/>
    <property type="evidence" value="ECO:0007669"/>
    <property type="project" value="UniProtKB-KW"/>
</dbReference>
<keyword evidence="1" id="KW-0560">Oxidoreductase</keyword>
<keyword evidence="4" id="KW-0503">Monooxygenase</keyword>
<dbReference type="InterPro" id="IPR013786">
    <property type="entry name" value="AcylCoA_DH/ox_N"/>
</dbReference>
<dbReference type="Gene3D" id="1.10.540.10">
    <property type="entry name" value="Acyl-CoA dehydrogenase/oxidase, N-terminal domain"/>
    <property type="match status" value="1"/>
</dbReference>
<sequence length="386" mass="41157">MALRVFDRIREVLPEVSRRGDEIEKLRTLPDDLVADLTAAGCFRMLVPHRYGGEELTLAQSLELIEDLSRADASTGWVVMIACSNLMVLGLLPAATFESVYAAGPDVILGGSHAPKGTAVPVDGGYRISGQWPFASGCQHAAWLVGHAAVLRDGERQFMANGMPLMRLAMMPASEVEVVDTWHTVGLRGTGSHDIRVSDVFCPEERTCQLFGAVPTVAAPIFSIPPIAPLALFIAAVAVGCAQAAIDDLVAVVVGGKRPAYGARRVAESLLLQARLGEADAELRAARALIHDEAHKAWSKALAGQEFSLLDRARMRTASSHAVTAATTVADTAYRLAGSSSLYDGSVLQRRMRDIHAITQHAGVGPDFFSLAGALLVGEEIDSMRI</sequence>
<dbReference type="EMBL" id="BAABAT010000069">
    <property type="protein sequence ID" value="GAA4263443.1"/>
    <property type="molecule type" value="Genomic_DNA"/>
</dbReference>
<evidence type="ECO:0000313" key="4">
    <source>
        <dbReference type="EMBL" id="GAA4263443.1"/>
    </source>
</evidence>
<protein>
    <submittedName>
        <fullName evidence="4">Flavin-dependent monooxygenase</fullName>
    </submittedName>
</protein>
<evidence type="ECO:0000256" key="1">
    <source>
        <dbReference type="ARBA" id="ARBA00023002"/>
    </source>
</evidence>
<dbReference type="SUPFAM" id="SSF56645">
    <property type="entry name" value="Acyl-CoA dehydrogenase NM domain-like"/>
    <property type="match status" value="1"/>
</dbReference>
<dbReference type="PIRSF" id="PIRSF016578">
    <property type="entry name" value="HsaA"/>
    <property type="match status" value="1"/>
</dbReference>
<dbReference type="SUPFAM" id="SSF47203">
    <property type="entry name" value="Acyl-CoA dehydrogenase C-terminal domain-like"/>
    <property type="match status" value="1"/>
</dbReference>
<dbReference type="Gene3D" id="2.40.110.10">
    <property type="entry name" value="Butyryl-CoA Dehydrogenase, subunit A, domain 2"/>
    <property type="match status" value="1"/>
</dbReference>
<dbReference type="InterPro" id="IPR036250">
    <property type="entry name" value="AcylCo_DH-like_C"/>
</dbReference>
<feature type="domain" description="Acyl-CoA dehydrogenase/oxidase N-terminal" evidence="2">
    <location>
        <begin position="15"/>
        <end position="84"/>
    </location>
</feature>
<dbReference type="PANTHER" id="PTHR43884:SF12">
    <property type="entry name" value="ISOVALERYL-COA DEHYDROGENASE, MITOCHONDRIAL-RELATED"/>
    <property type="match status" value="1"/>
</dbReference>
<dbReference type="Gene3D" id="1.20.140.10">
    <property type="entry name" value="Butyryl-CoA Dehydrogenase, subunit A, domain 3"/>
    <property type="match status" value="1"/>
</dbReference>
<dbReference type="InterPro" id="IPR009100">
    <property type="entry name" value="AcylCoA_DH/oxidase_NM_dom_sf"/>
</dbReference>
<organism evidence="4 5">
    <name type="scientific">Dactylosporangium darangshiense</name>
    <dbReference type="NCBI Taxonomy" id="579108"/>
    <lineage>
        <taxon>Bacteria</taxon>
        <taxon>Bacillati</taxon>
        <taxon>Actinomycetota</taxon>
        <taxon>Actinomycetes</taxon>
        <taxon>Micromonosporales</taxon>
        <taxon>Micromonosporaceae</taxon>
        <taxon>Dactylosporangium</taxon>
    </lineage>
</organism>
<dbReference type="InterPro" id="IPR013107">
    <property type="entry name" value="Acyl-CoA_DH_C"/>
</dbReference>
<keyword evidence="5" id="KW-1185">Reference proteome</keyword>
<name>A0ABP8DUF0_9ACTN</name>
<gene>
    <name evidence="4" type="ORF">GCM10022255_108040</name>
</gene>
<dbReference type="Proteomes" id="UP001500620">
    <property type="component" value="Unassembled WGS sequence"/>
</dbReference>
<comment type="caution">
    <text evidence="4">The sequence shown here is derived from an EMBL/GenBank/DDBJ whole genome shotgun (WGS) entry which is preliminary data.</text>
</comment>
<accession>A0ABP8DUF0</accession>